<comment type="caution">
    <text evidence="1">The sequence shown here is derived from an EMBL/GenBank/DDBJ whole genome shotgun (WGS) entry which is preliminary data.</text>
</comment>
<reference evidence="1 2" key="1">
    <citation type="journal article" date="2014" name="Genome Announc.">
        <title>Whole-Genome Sequencing of Salmonella enterica subsp. enterica Serovar Cubana Strains Isolated from Agricultural Sources.</title>
        <authorList>
            <person name="Benahmed F.H."/>
            <person name="Gopinath G.R."/>
            <person name="Wang H."/>
            <person name="Jean-Gilles Beaubrun J."/>
            <person name="Grim C."/>
            <person name="Cheng C.M."/>
            <person name="McClelland M."/>
            <person name="Ayers S."/>
            <person name="Abbott J."/>
            <person name="Desai P."/>
            <person name="Frye J.G."/>
            <person name="Weinstock G."/>
            <person name="Hammack T.S."/>
            <person name="Hanes D.E."/>
            <person name="Rasmussen M.A."/>
            <person name="Davidson M.K."/>
        </authorList>
    </citation>
    <scope>NUCLEOTIDE SEQUENCE [LARGE SCALE GENOMIC DNA]</scope>
    <source>
        <strain evidence="1">76814</strain>
    </source>
</reference>
<evidence type="ECO:0000313" key="2">
    <source>
        <dbReference type="Proteomes" id="UP000018534"/>
    </source>
</evidence>
<name>V7IH33_SALET</name>
<sequence length="58" mass="7283">MVTKKFSTQTEYSCYIQIHRKKKEKLYLITNFKKNQRCVEKTNTYIPRWNYAIKYKRK</sequence>
<dbReference type="HOGENOM" id="CLU_2976653_0_0_6"/>
<dbReference type="Proteomes" id="UP000018534">
    <property type="component" value="Unassembled WGS sequence"/>
</dbReference>
<organism evidence="1 2">
    <name type="scientific">Salmonella enterica subsp. enterica serovar Cubana str. 76814</name>
    <dbReference type="NCBI Taxonomy" id="1192560"/>
    <lineage>
        <taxon>Bacteria</taxon>
        <taxon>Pseudomonadati</taxon>
        <taxon>Pseudomonadota</taxon>
        <taxon>Gammaproteobacteria</taxon>
        <taxon>Enterobacterales</taxon>
        <taxon>Enterobacteriaceae</taxon>
        <taxon>Salmonella</taxon>
    </lineage>
</organism>
<accession>V7IH33</accession>
<evidence type="ECO:0000313" key="1">
    <source>
        <dbReference type="EMBL" id="ETA85228.1"/>
    </source>
</evidence>
<gene>
    <name evidence="1" type="ORF">A628_04750</name>
</gene>
<proteinExistence type="predicted"/>
<dbReference type="EMBL" id="AZGR01000165">
    <property type="protein sequence ID" value="ETA85228.1"/>
    <property type="molecule type" value="Genomic_DNA"/>
</dbReference>
<dbReference type="AlphaFoldDB" id="V7IH33"/>
<protein>
    <submittedName>
        <fullName evidence="1">Uncharacterized protein</fullName>
    </submittedName>
</protein>